<dbReference type="GO" id="GO:0005886">
    <property type="term" value="C:plasma membrane"/>
    <property type="evidence" value="ECO:0007669"/>
    <property type="project" value="UniProtKB-SubCell"/>
</dbReference>
<evidence type="ECO:0000313" key="10">
    <source>
        <dbReference type="Proteomes" id="UP000318693"/>
    </source>
</evidence>
<feature type="region of interest" description="Disordered" evidence="7">
    <location>
        <begin position="1"/>
        <end position="42"/>
    </location>
</feature>
<keyword evidence="5" id="KW-0472">Membrane</keyword>
<keyword evidence="4" id="KW-0732">Signal</keyword>
<sequence>MWLDWGARPTRVGPDIRRTDPPSRRSPCRATLRPGRSPATHLQETRVKKSIYATALVASAALALAACGAAPEEEETPAAGGETTAEETEGGASDFLACVVSDQGGWDDQSFNQSAYEGLLRAVDELGVKEADAESQSDADYGPNVDSMVQQGCDLTIGVGFLLEDPIQAAAEANPDVNFGLIDSTFNDADFNPVEYDNAKPIVFNTAEAAYLGGYVAAGMTKTGTVATFGGMQIPSVSIFMDGFADGVAKYNEDNGTDVTLLGWDKEAQKGSFSGDFENRAQGQTLTEQFIAQGADIVMPVAGPVGLGAAAAADAAGDVMIIGVDSDWFESTEFGSIVLTSVVKQINAAVFDTISESADGNFTAEPYIGTLENEGVGLAPFHDFDAEVPQELKDAVADLQKQIIAGDITVESVNAPQ</sequence>
<dbReference type="SUPFAM" id="SSF53822">
    <property type="entry name" value="Periplasmic binding protein-like I"/>
    <property type="match status" value="1"/>
</dbReference>
<evidence type="ECO:0000256" key="1">
    <source>
        <dbReference type="ARBA" id="ARBA00004193"/>
    </source>
</evidence>
<protein>
    <submittedName>
        <fullName evidence="9">BMP family ABC transporter substrate-binding protein</fullName>
    </submittedName>
</protein>
<comment type="similarity">
    <text evidence="2">Belongs to the BMP lipoprotein family.</text>
</comment>
<dbReference type="AlphaFoldDB" id="A0A552WQL8"/>
<evidence type="ECO:0000256" key="7">
    <source>
        <dbReference type="SAM" id="MobiDB-lite"/>
    </source>
</evidence>
<name>A0A552WQL8_9MICO</name>
<proteinExistence type="inferred from homology"/>
<accession>A0A552WQL8</accession>
<evidence type="ECO:0000259" key="8">
    <source>
        <dbReference type="Pfam" id="PF02608"/>
    </source>
</evidence>
<organism evidence="9 10">
    <name type="scientific">Georgenia yuyongxinii</name>
    <dbReference type="NCBI Taxonomy" id="2589797"/>
    <lineage>
        <taxon>Bacteria</taxon>
        <taxon>Bacillati</taxon>
        <taxon>Actinomycetota</taxon>
        <taxon>Actinomycetes</taxon>
        <taxon>Micrococcales</taxon>
        <taxon>Bogoriellaceae</taxon>
        <taxon>Georgenia</taxon>
    </lineage>
</organism>
<evidence type="ECO:0000256" key="5">
    <source>
        <dbReference type="ARBA" id="ARBA00023136"/>
    </source>
</evidence>
<dbReference type="PANTHER" id="PTHR34296:SF2">
    <property type="entry name" value="ABC TRANSPORTER GUANOSINE-BINDING PROTEIN NUPN"/>
    <property type="match status" value="1"/>
</dbReference>
<reference evidence="9 10" key="1">
    <citation type="submission" date="2019-07" db="EMBL/GenBank/DDBJ databases">
        <title>Georgenia wutianyii sp. nov. and Georgenia *** sp. nov. isolated from plateau pika (Ochotona curzoniae) in the Qinghai-Tibet plateau of China.</title>
        <authorList>
            <person name="Tian Z."/>
        </authorList>
    </citation>
    <scope>NUCLEOTIDE SEQUENCE [LARGE SCALE GENOMIC DNA]</scope>
    <source>
        <strain evidence="9 10">Z446</strain>
    </source>
</reference>
<evidence type="ECO:0000256" key="6">
    <source>
        <dbReference type="ARBA" id="ARBA00023288"/>
    </source>
</evidence>
<keyword evidence="10" id="KW-1185">Reference proteome</keyword>
<comment type="subcellular location">
    <subcellularLocation>
        <location evidence="1">Cell membrane</location>
        <topology evidence="1">Lipid-anchor</topology>
    </subcellularLocation>
</comment>
<dbReference type="InterPro" id="IPR003760">
    <property type="entry name" value="PnrA-like"/>
</dbReference>
<feature type="domain" description="ABC transporter substrate-binding protein PnrA-like" evidence="8">
    <location>
        <begin position="99"/>
        <end position="404"/>
    </location>
</feature>
<keyword evidence="3" id="KW-1003">Cell membrane</keyword>
<evidence type="ECO:0000256" key="3">
    <source>
        <dbReference type="ARBA" id="ARBA00022475"/>
    </source>
</evidence>
<dbReference type="CDD" id="cd06354">
    <property type="entry name" value="PBP1_PrnA-like"/>
    <property type="match status" value="1"/>
</dbReference>
<comment type="caution">
    <text evidence="9">The sequence shown here is derived from an EMBL/GenBank/DDBJ whole genome shotgun (WGS) entry which is preliminary data.</text>
</comment>
<feature type="compositionally biased region" description="Basic and acidic residues" evidence="7">
    <location>
        <begin position="14"/>
        <end position="23"/>
    </location>
</feature>
<dbReference type="Proteomes" id="UP000318693">
    <property type="component" value="Unassembled WGS sequence"/>
</dbReference>
<evidence type="ECO:0000256" key="2">
    <source>
        <dbReference type="ARBA" id="ARBA00008610"/>
    </source>
</evidence>
<keyword evidence="6" id="KW-0449">Lipoprotein</keyword>
<evidence type="ECO:0000313" key="9">
    <source>
        <dbReference type="EMBL" id="TRW45108.1"/>
    </source>
</evidence>
<feature type="region of interest" description="Disordered" evidence="7">
    <location>
        <begin position="72"/>
        <end position="91"/>
    </location>
</feature>
<evidence type="ECO:0000256" key="4">
    <source>
        <dbReference type="ARBA" id="ARBA00022729"/>
    </source>
</evidence>
<dbReference type="PANTHER" id="PTHR34296">
    <property type="entry name" value="TRANSCRIPTIONAL ACTIVATOR PROTEIN MED"/>
    <property type="match status" value="1"/>
</dbReference>
<gene>
    <name evidence="9" type="ORF">FJ693_10940</name>
</gene>
<dbReference type="Pfam" id="PF02608">
    <property type="entry name" value="Bmp"/>
    <property type="match status" value="1"/>
</dbReference>
<dbReference type="Gene3D" id="3.40.50.2300">
    <property type="match status" value="2"/>
</dbReference>
<dbReference type="InterPro" id="IPR050957">
    <property type="entry name" value="BMP_lipoprotein"/>
</dbReference>
<dbReference type="InterPro" id="IPR028082">
    <property type="entry name" value="Peripla_BP_I"/>
</dbReference>
<dbReference type="EMBL" id="VJXR01000029">
    <property type="protein sequence ID" value="TRW45108.1"/>
    <property type="molecule type" value="Genomic_DNA"/>
</dbReference>